<evidence type="ECO:0000256" key="5">
    <source>
        <dbReference type="ARBA" id="ARBA00023098"/>
    </source>
</evidence>
<dbReference type="PANTHER" id="PTHR43557:SF2">
    <property type="entry name" value="RIESKE DOMAIN-CONTAINING PROTEIN-RELATED"/>
    <property type="match status" value="1"/>
</dbReference>
<accession>A0A315ENC3</accession>
<reference evidence="8 9" key="1">
    <citation type="submission" date="2017-04" db="EMBL/GenBank/DDBJ databases">
        <title>Unexpected and diverse lifestyles within the genus Limnohabitans.</title>
        <authorList>
            <person name="Kasalicky V."/>
            <person name="Mehrshad M."/>
            <person name="Andrei S.-A."/>
            <person name="Salcher M."/>
            <person name="Kratochvilova H."/>
            <person name="Simek K."/>
            <person name="Ghai R."/>
        </authorList>
    </citation>
    <scope>NUCLEOTIDE SEQUENCE [LARGE SCALE GENOMIC DNA]</scope>
    <source>
        <strain evidence="8 9">MWH-C5</strain>
    </source>
</reference>
<dbReference type="PRINTS" id="PR00411">
    <property type="entry name" value="PNDRDTASEI"/>
</dbReference>
<feature type="domain" description="PNPLA" evidence="7">
    <location>
        <begin position="415"/>
        <end position="614"/>
    </location>
</feature>
<dbReference type="AlphaFoldDB" id="A0A315ENC3"/>
<dbReference type="PRINTS" id="PR00368">
    <property type="entry name" value="FADPNR"/>
</dbReference>
<comment type="caution">
    <text evidence="6">Lacks conserved residue(s) required for the propagation of feature annotation.</text>
</comment>
<organism evidence="8 9">
    <name type="scientific">Limnohabitans curvus</name>
    <dbReference type="NCBI Taxonomy" id="323423"/>
    <lineage>
        <taxon>Bacteria</taxon>
        <taxon>Pseudomonadati</taxon>
        <taxon>Pseudomonadota</taxon>
        <taxon>Betaproteobacteria</taxon>
        <taxon>Burkholderiales</taxon>
        <taxon>Comamonadaceae</taxon>
        <taxon>Limnohabitans</taxon>
    </lineage>
</organism>
<evidence type="ECO:0000256" key="1">
    <source>
        <dbReference type="ARBA" id="ARBA00001974"/>
    </source>
</evidence>
<name>A0A315ENC3_9BURK</name>
<dbReference type="PROSITE" id="PS51635">
    <property type="entry name" value="PNPLA"/>
    <property type="match status" value="1"/>
</dbReference>
<evidence type="ECO:0000256" key="3">
    <source>
        <dbReference type="ARBA" id="ARBA00022827"/>
    </source>
</evidence>
<dbReference type="SUPFAM" id="SSF51905">
    <property type="entry name" value="FAD/NAD(P)-binding domain"/>
    <property type="match status" value="1"/>
</dbReference>
<evidence type="ECO:0000256" key="4">
    <source>
        <dbReference type="ARBA" id="ARBA00023002"/>
    </source>
</evidence>
<evidence type="ECO:0000313" key="8">
    <source>
        <dbReference type="EMBL" id="PUE58235.1"/>
    </source>
</evidence>
<proteinExistence type="predicted"/>
<dbReference type="CDD" id="cd07209">
    <property type="entry name" value="Pat_hypo_Ecoli_Z1214_like"/>
    <property type="match status" value="1"/>
</dbReference>
<keyword evidence="6" id="KW-0378">Hydrolase</keyword>
<dbReference type="Pfam" id="PF01734">
    <property type="entry name" value="Patatin"/>
    <property type="match status" value="1"/>
</dbReference>
<dbReference type="Gene3D" id="3.50.50.60">
    <property type="entry name" value="FAD/NAD(P)-binding domain"/>
    <property type="match status" value="2"/>
</dbReference>
<sequence length="748" mass="82682">MGVANRFDFVIVGGGLAGVTAAETLRNEGAQGRILLLTQEAYLPYQRPPLSKKLLLRDEPPQPSLILSASKYQELSIDVRLGALVTSVQPMHQTLRTLTHEVIHYKKLLIATGVKPSRLAIPGEYLQGVHHLRTLLDAQAIWRSMQQARRAVVIGGSLMGLEVAATLRQKGLEVTLIERDSVLEKLSTPEISVHFQHKLEAQGVQVLIGDMPASFQGRTAVESVTTAAGRTIACDLVVVGAGVEPDIQFLKTSGLKLDNGICVDRFLCTNNPHIFAAGDVANFHDEVLNCQHRVEHWDNAVKQGRVAARNMLGKNLPYAEVSYFYSHVFDQSFTLLGVVNQHAEKIERGSLAQGSYASFFLKNDIPRGLFALGRPTDEVKVTETLIKHRVNLHALKHDLSNPDFRLNHIPNQTIFILQGGGALGAFECGAVSALDAAGIRPDIVAGISIGAFNGAIIAGNPDDPASALKAFWRDLALVLPEVPEENLRRFFASQHAVWFGVPNFFKPRWLMSTLKSENTSARWPSFYDLTPAKALLTRYVDFSQLKRSPIRLLIQAVDVQTGELAMFDSYIDDLKPEHVLASGSLPPAFAWTSIGGKRYWDAGIVSNSPLEDVLARCGSAGKRVFIIDLFPGKRSLLPQNLLDVMGRRDEIVYAERIHTDLRMSNLVRDYQRLVEEIVHELPADAAKRIQHQPRFIQMMGGEAPMAITRIVREHSGHVPFAKSYDFSLKTVEQLIHAGYRMAKKAIGL</sequence>
<keyword evidence="9" id="KW-1185">Reference proteome</keyword>
<dbReference type="GO" id="GO:0005737">
    <property type="term" value="C:cytoplasm"/>
    <property type="evidence" value="ECO:0007669"/>
    <property type="project" value="TreeGrafter"/>
</dbReference>
<dbReference type="Pfam" id="PF07992">
    <property type="entry name" value="Pyr_redox_2"/>
    <property type="match status" value="1"/>
</dbReference>
<keyword evidence="5 6" id="KW-0443">Lipid metabolism</keyword>
<evidence type="ECO:0000313" key="9">
    <source>
        <dbReference type="Proteomes" id="UP000251341"/>
    </source>
</evidence>
<dbReference type="SUPFAM" id="SSF52151">
    <property type="entry name" value="FabD/lysophospholipase-like"/>
    <property type="match status" value="1"/>
</dbReference>
<dbReference type="Gene3D" id="3.40.1090.10">
    <property type="entry name" value="Cytosolic phospholipase A2 catalytic domain"/>
    <property type="match status" value="2"/>
</dbReference>
<dbReference type="Proteomes" id="UP000251341">
    <property type="component" value="Unassembled WGS sequence"/>
</dbReference>
<dbReference type="PANTHER" id="PTHR43557">
    <property type="entry name" value="APOPTOSIS-INDUCING FACTOR 1"/>
    <property type="match status" value="1"/>
</dbReference>
<evidence type="ECO:0000256" key="2">
    <source>
        <dbReference type="ARBA" id="ARBA00022630"/>
    </source>
</evidence>
<comment type="caution">
    <text evidence="8">The sequence shown here is derived from an EMBL/GenBank/DDBJ whole genome shotgun (WGS) entry which is preliminary data.</text>
</comment>
<keyword evidence="4" id="KW-0560">Oxidoreductase</keyword>
<dbReference type="InterPro" id="IPR002641">
    <property type="entry name" value="PNPLA_dom"/>
</dbReference>
<feature type="short sequence motif" description="GXSXG" evidence="6">
    <location>
        <begin position="446"/>
        <end position="450"/>
    </location>
</feature>
<dbReference type="Gene3D" id="3.30.390.30">
    <property type="match status" value="1"/>
</dbReference>
<dbReference type="Pfam" id="PF12536">
    <property type="entry name" value="DUF3734"/>
    <property type="match status" value="1"/>
</dbReference>
<gene>
    <name evidence="8" type="ORF">B9Z44_00610</name>
</gene>
<keyword evidence="2" id="KW-0285">Flavoprotein</keyword>
<evidence type="ECO:0000256" key="6">
    <source>
        <dbReference type="PROSITE-ProRule" id="PRU01161"/>
    </source>
</evidence>
<dbReference type="GO" id="GO:0016042">
    <property type="term" value="P:lipid catabolic process"/>
    <property type="evidence" value="ECO:0007669"/>
    <property type="project" value="UniProtKB-UniRule"/>
</dbReference>
<keyword evidence="6" id="KW-0442">Lipid degradation</keyword>
<dbReference type="InterPro" id="IPR016035">
    <property type="entry name" value="Acyl_Trfase/lysoPLipase"/>
</dbReference>
<keyword evidence="3" id="KW-0274">FAD</keyword>
<dbReference type="GO" id="GO:0016787">
    <property type="term" value="F:hydrolase activity"/>
    <property type="evidence" value="ECO:0007669"/>
    <property type="project" value="UniProtKB-UniRule"/>
</dbReference>
<dbReference type="InterPro" id="IPR050446">
    <property type="entry name" value="FAD-oxidoreductase/Apoptosis"/>
</dbReference>
<dbReference type="InterPro" id="IPR021095">
    <property type="entry name" value="DUF3734"/>
</dbReference>
<feature type="active site" description="Nucleophile" evidence="6">
    <location>
        <position position="448"/>
    </location>
</feature>
<dbReference type="EMBL" id="NESP01000001">
    <property type="protein sequence ID" value="PUE58235.1"/>
    <property type="molecule type" value="Genomic_DNA"/>
</dbReference>
<dbReference type="GO" id="GO:0016651">
    <property type="term" value="F:oxidoreductase activity, acting on NAD(P)H"/>
    <property type="evidence" value="ECO:0007669"/>
    <property type="project" value="TreeGrafter"/>
</dbReference>
<dbReference type="SUPFAM" id="SSF55424">
    <property type="entry name" value="FAD/NAD-linked reductases, dimerisation (C-terminal) domain"/>
    <property type="match status" value="1"/>
</dbReference>
<protein>
    <submittedName>
        <fullName evidence="8">Pyridine nucleotide-disulfide oxidoreductase</fullName>
    </submittedName>
</protein>
<feature type="short sequence motif" description="GXGXXG" evidence="6">
    <location>
        <begin position="419"/>
        <end position="424"/>
    </location>
</feature>
<dbReference type="InterPro" id="IPR036188">
    <property type="entry name" value="FAD/NAD-bd_sf"/>
</dbReference>
<dbReference type="InterPro" id="IPR016156">
    <property type="entry name" value="FAD/NAD-linked_Rdtase_dimer_sf"/>
</dbReference>
<comment type="cofactor">
    <cofactor evidence="1">
        <name>FAD</name>
        <dbReference type="ChEBI" id="CHEBI:57692"/>
    </cofactor>
</comment>
<dbReference type="InterPro" id="IPR023753">
    <property type="entry name" value="FAD/NAD-binding_dom"/>
</dbReference>
<feature type="active site" description="Proton acceptor" evidence="6">
    <location>
        <position position="601"/>
    </location>
</feature>
<evidence type="ECO:0000259" key="7">
    <source>
        <dbReference type="PROSITE" id="PS51635"/>
    </source>
</evidence>